<reference evidence="1" key="1">
    <citation type="journal article" date="2015" name="Nature">
        <title>Complex archaea that bridge the gap between prokaryotes and eukaryotes.</title>
        <authorList>
            <person name="Spang A."/>
            <person name="Saw J.H."/>
            <person name="Jorgensen S.L."/>
            <person name="Zaremba-Niedzwiedzka K."/>
            <person name="Martijn J."/>
            <person name="Lind A.E."/>
            <person name="van Eijk R."/>
            <person name="Schleper C."/>
            <person name="Guy L."/>
            <person name="Ettema T.J."/>
        </authorList>
    </citation>
    <scope>NUCLEOTIDE SEQUENCE</scope>
</reference>
<name>A0A0F9W8V7_9ZZZZ</name>
<dbReference type="Pfam" id="PF10082">
    <property type="entry name" value="BBP2_2"/>
    <property type="match status" value="1"/>
</dbReference>
<dbReference type="EMBL" id="LAZR01000001">
    <property type="protein sequence ID" value="KKO12825.1"/>
    <property type="molecule type" value="Genomic_DNA"/>
</dbReference>
<organism evidence="1">
    <name type="scientific">marine sediment metagenome</name>
    <dbReference type="NCBI Taxonomy" id="412755"/>
    <lineage>
        <taxon>unclassified sequences</taxon>
        <taxon>metagenomes</taxon>
        <taxon>ecological metagenomes</taxon>
    </lineage>
</organism>
<comment type="caution">
    <text evidence="1">The sequence shown here is derived from an EMBL/GenBank/DDBJ whole genome shotgun (WGS) entry which is preliminary data.</text>
</comment>
<dbReference type="InterPro" id="IPR018759">
    <property type="entry name" value="BBP2_2"/>
</dbReference>
<evidence type="ECO:0000313" key="1">
    <source>
        <dbReference type="EMBL" id="KKO12825.1"/>
    </source>
</evidence>
<proteinExistence type="predicted"/>
<protein>
    <submittedName>
        <fullName evidence="1">Uncharacterized protein</fullName>
    </submittedName>
</protein>
<dbReference type="SUPFAM" id="SSF56935">
    <property type="entry name" value="Porins"/>
    <property type="match status" value="1"/>
</dbReference>
<gene>
    <name evidence="1" type="ORF">LCGC14_0008420</name>
</gene>
<sequence>MKSPFKAVFVPLLIGLAQSVSAQSAHFQDIPVPAGFPQPEGRALGSLHLNADVTAGLMTTNNVYRDASHLSSEATQLGLSTSVTSSAERHLIIGTLEHFTQDFRDDAYQDMDLDVTNATVFGRFVTSEMTNLRLLVINEEDILGKSQSEQLNNFTSGVQQNQRVEAIFEIDNSRYFANIMGRNDEVESRTTTGFESDALDRSERDYILLAGRHFGWGRAFLFGGTQSVRYESRTSPTLANRNSDENRYGVGAEYQIGSFSGDVDIFRFTQRFKSATIPDIEKAWVGSGRLNYTASDNLTLVFSADRSFHETNIPNSGGIFDETIFLGGAWSLSPNMSLRMGPSYNKTEIQNTPVVIDRFELDVELAWQVSAHFEMLVSSNVFAQNAENPAFSGFDAQQAHTVISVRYSL</sequence>
<accession>A0A0F9W8V7</accession>
<dbReference type="AlphaFoldDB" id="A0A0F9W8V7"/>